<comment type="function">
    <text evidence="6">Regulates mitochondrial small subunit maturation by controlling 15S rRNA 5'-end processing. Localizes to the 5' precursor of the 15S rRNA in a position that is subsequently occupied by mS47 in the mature yeast mtSSU. Uses structure and sequence-specific RNA recognition, binding to a single-stranded region of the precursor and specifically recognizing bases -6 to -1. The exchange of Ccm1 for mS47 is coupled to the irreversible removal of precursor rRNA that is accompanied by conformational changes of the mitoribosomal proteins uS5m and mS26. These conformational changes signal completion of 5'-end rRNA processing through protection of the mature 5'-end of the 15S rRNA and stabilization of mS47. The removal of the 5' precursor together with the dissociation of Ccm1 may be catalyzed by the 5'-3' exoribonuclease Pet127. Involved in the specific removal of group I introns in mitochondrial encoded transcripts.</text>
</comment>
<evidence type="ECO:0000256" key="1">
    <source>
        <dbReference type="ARBA" id="ARBA00004173"/>
    </source>
</evidence>
<dbReference type="InterPro" id="IPR002885">
    <property type="entry name" value="PPR_rpt"/>
</dbReference>
<dbReference type="PROSITE" id="PS51375">
    <property type="entry name" value="PPR"/>
    <property type="match status" value="1"/>
</dbReference>
<dbReference type="Pfam" id="PF01535">
    <property type="entry name" value="PPR"/>
    <property type="match status" value="1"/>
</dbReference>
<dbReference type="PANTHER" id="PTHR47936">
    <property type="entry name" value="PPR_LONG DOMAIN-CONTAINING PROTEIN"/>
    <property type="match status" value="1"/>
</dbReference>
<evidence type="ECO:0000256" key="3">
    <source>
        <dbReference type="ARBA" id="ARBA00022664"/>
    </source>
</evidence>
<feature type="repeat" description="PPR" evidence="9">
    <location>
        <begin position="341"/>
        <end position="375"/>
    </location>
</feature>
<comment type="subcellular location">
    <subcellularLocation>
        <location evidence="1">Mitochondrion</location>
    </subcellularLocation>
</comment>
<evidence type="ECO:0000256" key="6">
    <source>
        <dbReference type="ARBA" id="ARBA00044493"/>
    </source>
</evidence>
<accession>A0ABR4NTA5</accession>
<evidence type="ECO:0000313" key="11">
    <source>
        <dbReference type="Proteomes" id="UP001623330"/>
    </source>
</evidence>
<dbReference type="Proteomes" id="UP001623330">
    <property type="component" value="Unassembled WGS sequence"/>
</dbReference>
<name>A0ABR4NTA5_9SACH</name>
<evidence type="ECO:0000256" key="5">
    <source>
        <dbReference type="ARBA" id="ARBA00023187"/>
    </source>
</evidence>
<comment type="subunit">
    <text evidence="7">Binds to mitochondrial small subunit 15S rRNA.</text>
</comment>
<evidence type="ECO:0000256" key="8">
    <source>
        <dbReference type="ARBA" id="ARBA00044527"/>
    </source>
</evidence>
<comment type="similarity">
    <text evidence="2">Belongs to the CCM1 family.</text>
</comment>
<proteinExistence type="inferred from homology"/>
<keyword evidence="3" id="KW-0507">mRNA processing</keyword>
<dbReference type="Gene3D" id="1.25.40.10">
    <property type="entry name" value="Tetratricopeptide repeat domain"/>
    <property type="match status" value="1"/>
</dbReference>
<protein>
    <recommendedName>
        <fullName evidence="8">Mitochondrial 15S rRNA processing factor CCM1</fullName>
    </recommendedName>
</protein>
<keyword evidence="4" id="KW-0677">Repeat</keyword>
<sequence length="822" mass="95444">MRTRLKVRIPPGCRSVYVPRKRMKIDIRKKAPEQKKDVLDFDIRGIDDSKVLEMKVKQLHEFTKNLKAEIRRKDAEVRLQNKEDGSDVDTVFAGLATKDDHTVAQIDDGLTSKLMENTIEQIIDNVLPKSIQERINDKTTILRALVKSSVDSEINSNIIIDRVWNSQKRLQEIPIEDINTFLKKNNRHLSFESIEKLDNMLLETVDNDITKFSFNMYLSLFSSLAKLKPTPVDNFKDDAVVQKLMSILDRYDSNLKSANAYVWTEKRANIILSFCINYTIKLSNFEATDYFVSKFKNDYELMPDKQNLTSIIHFYSKLGLKDKAWDTFDTMKFLSQAHAPDTRTYNSVLLLCKQDQNFRKAIDLYHEMVDKKVPMDRKTFAILIHTLAVSSRDSITSEGKAESLRLLGWKLVHELVTTINKDYSSNTELLISMLSLAAYDGDVGMARALYYHIYKSKADRLYSRMTPEERDHASAKVIFQEILDPKILNYLLLAYSKVDRSRLPMILATEEGSALRRNIINATDFGTQSLETSQLTLVNKNKLPFLPFSELTQDWQIVAESRAMWAFNLEYGGNTDLNFNSNLITNAALYRNETEDKNLFKLKIMEDLVRWKSENLNNQILNSITMQTFLTIPLKLLNKAEFFARLNSFTFQQQDLDLMVSKFYESEHDSEEFSDCVKYFESLKRKIIMTNSHYDLIMKAATIFKDTELANQVWKDRGLYRKTLNFSKLPAKLRIESDAKFAQLMVEFFTSLRQYSEALAVVLSSQNYIRWEYQMVKQLHKGLIETEDIINIEKLLDVVNKKRGSKKAIDIINEQINELQLS</sequence>
<dbReference type="PANTHER" id="PTHR47936:SF1">
    <property type="entry name" value="PENTATRICOPEPTIDE REPEAT-CONTAINING PROTEIN GUN1, CHLOROPLASTIC"/>
    <property type="match status" value="1"/>
</dbReference>
<evidence type="ECO:0000256" key="4">
    <source>
        <dbReference type="ARBA" id="ARBA00022737"/>
    </source>
</evidence>
<comment type="caution">
    <text evidence="10">The sequence shown here is derived from an EMBL/GenBank/DDBJ whole genome shotgun (WGS) entry which is preliminary data.</text>
</comment>
<organism evidence="10 11">
    <name type="scientific">Nakaseomyces bracarensis</name>
    <dbReference type="NCBI Taxonomy" id="273131"/>
    <lineage>
        <taxon>Eukaryota</taxon>
        <taxon>Fungi</taxon>
        <taxon>Dikarya</taxon>
        <taxon>Ascomycota</taxon>
        <taxon>Saccharomycotina</taxon>
        <taxon>Saccharomycetes</taxon>
        <taxon>Saccharomycetales</taxon>
        <taxon>Saccharomycetaceae</taxon>
        <taxon>Nakaseomyces</taxon>
    </lineage>
</organism>
<gene>
    <name evidence="10" type="ORF">RNJ44_00235</name>
</gene>
<reference evidence="10 11" key="1">
    <citation type="submission" date="2024-05" db="EMBL/GenBank/DDBJ databases">
        <title>Long read based assembly of the Candida bracarensis genome reveals expanded adhesin content.</title>
        <authorList>
            <person name="Marcet-Houben M."/>
            <person name="Ksiezopolska E."/>
            <person name="Gabaldon T."/>
        </authorList>
    </citation>
    <scope>NUCLEOTIDE SEQUENCE [LARGE SCALE GENOMIC DNA]</scope>
    <source>
        <strain evidence="10 11">CBM6</strain>
    </source>
</reference>
<evidence type="ECO:0000256" key="9">
    <source>
        <dbReference type="PROSITE-ProRule" id="PRU00708"/>
    </source>
</evidence>
<dbReference type="NCBIfam" id="TIGR00756">
    <property type="entry name" value="PPR"/>
    <property type="match status" value="1"/>
</dbReference>
<evidence type="ECO:0000256" key="2">
    <source>
        <dbReference type="ARBA" id="ARBA00006192"/>
    </source>
</evidence>
<evidence type="ECO:0000313" key="10">
    <source>
        <dbReference type="EMBL" id="KAL3231700.1"/>
    </source>
</evidence>
<evidence type="ECO:0000256" key="7">
    <source>
        <dbReference type="ARBA" id="ARBA00044511"/>
    </source>
</evidence>
<keyword evidence="11" id="KW-1185">Reference proteome</keyword>
<keyword evidence="5" id="KW-0508">mRNA splicing</keyword>
<dbReference type="EMBL" id="JBEVYD010000006">
    <property type="protein sequence ID" value="KAL3231700.1"/>
    <property type="molecule type" value="Genomic_DNA"/>
</dbReference>
<dbReference type="InterPro" id="IPR011990">
    <property type="entry name" value="TPR-like_helical_dom_sf"/>
</dbReference>
<dbReference type="Pfam" id="PF13041">
    <property type="entry name" value="PPR_2"/>
    <property type="match status" value="1"/>
</dbReference>